<feature type="signal peptide" evidence="3">
    <location>
        <begin position="1"/>
        <end position="26"/>
    </location>
</feature>
<dbReference type="CDD" id="cd14752">
    <property type="entry name" value="GH31_N"/>
    <property type="match status" value="1"/>
</dbReference>
<dbReference type="Proteomes" id="UP001165267">
    <property type="component" value="Unassembled WGS sequence"/>
</dbReference>
<protein>
    <recommendedName>
        <fullName evidence="8">Alpha-glucosidase</fullName>
    </recommendedName>
</protein>
<evidence type="ECO:0000313" key="7">
    <source>
        <dbReference type="Proteomes" id="UP001165267"/>
    </source>
</evidence>
<name>A0ABT1XHK2_9BURK</name>
<dbReference type="Gene3D" id="2.60.40.1180">
    <property type="entry name" value="Golgi alpha-mannosidase II"/>
    <property type="match status" value="1"/>
</dbReference>
<dbReference type="InterPro" id="IPR048395">
    <property type="entry name" value="Glyco_hydro_31_C"/>
</dbReference>
<keyword evidence="7" id="KW-1185">Reference proteome</keyword>
<evidence type="ECO:0000259" key="4">
    <source>
        <dbReference type="Pfam" id="PF01055"/>
    </source>
</evidence>
<dbReference type="Gene3D" id="2.60.40.1760">
    <property type="entry name" value="glycosyl hydrolase (family 31)"/>
    <property type="match status" value="1"/>
</dbReference>
<feature type="domain" description="Glycosyl hydrolase family 31 C-terminal" evidence="5">
    <location>
        <begin position="681"/>
        <end position="765"/>
    </location>
</feature>
<dbReference type="Gene3D" id="3.20.20.80">
    <property type="entry name" value="Glycosidases"/>
    <property type="match status" value="1"/>
</dbReference>
<keyword evidence="3" id="KW-0732">Signal</keyword>
<reference evidence="6" key="1">
    <citation type="submission" date="2022-07" db="EMBL/GenBank/DDBJ databases">
        <authorList>
            <person name="Xamxidin M."/>
        </authorList>
    </citation>
    <scope>NUCLEOTIDE SEQUENCE</scope>
    <source>
        <strain evidence="6">YS8-69</strain>
    </source>
</reference>
<keyword evidence="2" id="KW-0326">Glycosidase</keyword>
<dbReference type="PANTHER" id="PTHR46959:SF2">
    <property type="entry name" value="SULFOQUINOVOSIDASE"/>
    <property type="match status" value="1"/>
</dbReference>
<evidence type="ECO:0008006" key="8">
    <source>
        <dbReference type="Google" id="ProtNLM"/>
    </source>
</evidence>
<accession>A0ABT1XHK2</accession>
<keyword evidence="2" id="KW-0378">Hydrolase</keyword>
<comment type="caution">
    <text evidence="6">The sequence shown here is derived from an EMBL/GenBank/DDBJ whole genome shotgun (WGS) entry which is preliminary data.</text>
</comment>
<dbReference type="InterPro" id="IPR000322">
    <property type="entry name" value="Glyco_hydro_31_TIM"/>
</dbReference>
<gene>
    <name evidence="6" type="ORF">NSP04_08820</name>
</gene>
<dbReference type="Pfam" id="PF21365">
    <property type="entry name" value="Glyco_hydro_31_3rd"/>
    <property type="match status" value="1"/>
</dbReference>
<dbReference type="PANTHER" id="PTHR46959">
    <property type="entry name" value="SULFOQUINOVOSIDASE"/>
    <property type="match status" value="1"/>
</dbReference>
<evidence type="ECO:0000259" key="5">
    <source>
        <dbReference type="Pfam" id="PF21365"/>
    </source>
</evidence>
<dbReference type="InterPro" id="IPR052990">
    <property type="entry name" value="Sulfoquinovosidase_GH31"/>
</dbReference>
<dbReference type="Pfam" id="PF01055">
    <property type="entry name" value="Glyco_hydro_31_2nd"/>
    <property type="match status" value="1"/>
</dbReference>
<proteinExistence type="inferred from homology"/>
<organism evidence="6 7">
    <name type="scientific">Limnobacter parvus</name>
    <dbReference type="NCBI Taxonomy" id="2939690"/>
    <lineage>
        <taxon>Bacteria</taxon>
        <taxon>Pseudomonadati</taxon>
        <taxon>Pseudomonadota</taxon>
        <taxon>Betaproteobacteria</taxon>
        <taxon>Burkholderiales</taxon>
        <taxon>Burkholderiaceae</taxon>
        <taxon>Limnobacter</taxon>
    </lineage>
</organism>
<feature type="chain" id="PRO_5046270523" description="Alpha-glucosidase" evidence="3">
    <location>
        <begin position="27"/>
        <end position="768"/>
    </location>
</feature>
<sequence length="768" mass="84224">MNTFIVSSARMLVLAFLAITLQGCLGTEESGVVTSPADSSGGVIQPAQVDLGEQEIELSNTNGRVEISKNPLRIRFFNSSDELILEQVSGEGGALEPGLAIDEPLGSDYVPRRLLNAPFSYMVGAEVAPQLRATPWVGNYLTQALLGIQYHGTEVLEATQTATGVELTIATNDPTGRVIEVEVKPSDNNSFEVRMSVNPAQGVVMVADSFVLRDEESFYGFGGRHNAVNQRGNLLTNFIQAQNIGAGPLGVVANTASGQGEGYMFPSGPDAAYYISTAFASTGGYGFMLDSTRPSRYDLGASSPENWQVNVSGSEMTYLVAPGTEKKALQSLSGLQGRHRVPLQADLGPTLSRAVRVLSAQADDASSYEAKIWDDLAQIDAFKLPVKGYVFEGWEILPRETSKTVIKALHDRNIRAYLYIRNYVGIDVANTERLETFTEALQEGYVVNDAAGLPYLFGTPFGGLGAAIDFTNPEAIAWWEGRIREMLEELGADGFMQDFGEHIALDMHFFDGSTGETMHNHYPTVFHQTTRKIIDDIERKTGRHIFFWTRAGYSGRQGSSGFESSNFPGDETSDWSRASGIASLTTDMLSRGATGSYGYNTDIGGYFDFHVGAASAELYTRWSFWAALSPVFRVHNSSSNGVRMPWFYGEETLEHWRKAAELHLKAAPLIMRLWQEAQTTGVPPVRGLWVEYPRDERARQEDQQWLLGRDVLVAPVVVQGATTRDVYLPQGCWRHVDTGEQFNGPADITVPAPIDSLPYFFKCGSSPF</sequence>
<evidence type="ECO:0000256" key="1">
    <source>
        <dbReference type="ARBA" id="ARBA00007806"/>
    </source>
</evidence>
<dbReference type="SUPFAM" id="SSF74650">
    <property type="entry name" value="Galactose mutarotase-like"/>
    <property type="match status" value="1"/>
</dbReference>
<evidence type="ECO:0000256" key="3">
    <source>
        <dbReference type="SAM" id="SignalP"/>
    </source>
</evidence>
<feature type="domain" description="Glycoside hydrolase family 31 TIM barrel" evidence="4">
    <location>
        <begin position="403"/>
        <end position="670"/>
    </location>
</feature>
<dbReference type="SUPFAM" id="SSF51011">
    <property type="entry name" value="Glycosyl hydrolase domain"/>
    <property type="match status" value="1"/>
</dbReference>
<dbReference type="EMBL" id="JANKHG010000017">
    <property type="protein sequence ID" value="MCR2746750.1"/>
    <property type="molecule type" value="Genomic_DNA"/>
</dbReference>
<dbReference type="InterPro" id="IPR017853">
    <property type="entry name" value="GH"/>
</dbReference>
<evidence type="ECO:0000313" key="6">
    <source>
        <dbReference type="EMBL" id="MCR2746750.1"/>
    </source>
</evidence>
<dbReference type="InterPro" id="IPR013780">
    <property type="entry name" value="Glyco_hydro_b"/>
</dbReference>
<comment type="similarity">
    <text evidence="1 2">Belongs to the glycosyl hydrolase 31 family.</text>
</comment>
<dbReference type="RefSeq" id="WP_257511964.1">
    <property type="nucleotide sequence ID" value="NZ_JANKHG010000017.1"/>
</dbReference>
<dbReference type="SUPFAM" id="SSF51445">
    <property type="entry name" value="(Trans)glycosidases"/>
    <property type="match status" value="1"/>
</dbReference>
<evidence type="ECO:0000256" key="2">
    <source>
        <dbReference type="RuleBase" id="RU361185"/>
    </source>
</evidence>
<dbReference type="InterPro" id="IPR011013">
    <property type="entry name" value="Gal_mutarotase_sf_dom"/>
</dbReference>